<dbReference type="GO" id="GO:0046982">
    <property type="term" value="F:protein heterodimerization activity"/>
    <property type="evidence" value="ECO:0007669"/>
    <property type="project" value="InterPro"/>
</dbReference>
<accession>A0A1R2CGF7</accession>
<organism evidence="1 2">
    <name type="scientific">Stentor coeruleus</name>
    <dbReference type="NCBI Taxonomy" id="5963"/>
    <lineage>
        <taxon>Eukaryota</taxon>
        <taxon>Sar</taxon>
        <taxon>Alveolata</taxon>
        <taxon>Ciliophora</taxon>
        <taxon>Postciliodesmatophora</taxon>
        <taxon>Heterotrichea</taxon>
        <taxon>Heterotrichida</taxon>
        <taxon>Stentoridae</taxon>
        <taxon>Stentor</taxon>
    </lineage>
</organism>
<evidence type="ECO:0008006" key="3">
    <source>
        <dbReference type="Google" id="ProtNLM"/>
    </source>
</evidence>
<reference evidence="1 2" key="1">
    <citation type="submission" date="2016-11" db="EMBL/GenBank/DDBJ databases">
        <title>The macronuclear genome of Stentor coeruleus: a giant cell with tiny introns.</title>
        <authorList>
            <person name="Slabodnick M."/>
            <person name="Ruby J.G."/>
            <person name="Reiff S.B."/>
            <person name="Swart E.C."/>
            <person name="Gosai S."/>
            <person name="Prabakaran S."/>
            <person name="Witkowska E."/>
            <person name="Larue G.E."/>
            <person name="Fisher S."/>
            <person name="Freeman R.M."/>
            <person name="Gunawardena J."/>
            <person name="Chu W."/>
            <person name="Stover N.A."/>
            <person name="Gregory B.D."/>
            <person name="Nowacki M."/>
            <person name="Derisi J."/>
            <person name="Roy S.W."/>
            <person name="Marshall W.F."/>
            <person name="Sood P."/>
        </authorList>
    </citation>
    <scope>NUCLEOTIDE SEQUENCE [LARGE SCALE GENOMIC DNA]</scope>
    <source>
        <strain evidence="1">WM001</strain>
    </source>
</reference>
<evidence type="ECO:0000313" key="2">
    <source>
        <dbReference type="Proteomes" id="UP000187209"/>
    </source>
</evidence>
<proteinExistence type="predicted"/>
<protein>
    <recommendedName>
        <fullName evidence="3">Transcription factor CBF/NF-Y/archaeal histone domain-containing protein</fullName>
    </recommendedName>
</protein>
<gene>
    <name evidence="1" type="ORF">SteCoe_10012</name>
</gene>
<dbReference type="Proteomes" id="UP000187209">
    <property type="component" value="Unassembled WGS sequence"/>
</dbReference>
<keyword evidence="2" id="KW-1185">Reference proteome</keyword>
<name>A0A1R2CGF7_9CILI</name>
<comment type="caution">
    <text evidence="1">The sequence shown here is derived from an EMBL/GenBank/DDBJ whole genome shotgun (WGS) entry which is preliminary data.</text>
</comment>
<dbReference type="SUPFAM" id="SSF47113">
    <property type="entry name" value="Histone-fold"/>
    <property type="match status" value="1"/>
</dbReference>
<dbReference type="Gene3D" id="1.10.20.10">
    <property type="entry name" value="Histone, subunit A"/>
    <property type="match status" value="1"/>
</dbReference>
<evidence type="ECO:0000313" key="1">
    <source>
        <dbReference type="EMBL" id="OMJ88112.1"/>
    </source>
</evidence>
<dbReference type="InterPro" id="IPR009072">
    <property type="entry name" value="Histone-fold"/>
</dbReference>
<sequence>METPQKNRKISLESLILQELYKQNLAETILTESAEFMSGALNYCITELLDISVERSKLKGSNLICSSHIKKAIEEDFEFAKLLQNTVIYGAYNKHLDEKEHISKNN</sequence>
<dbReference type="EMBL" id="MPUH01000159">
    <property type="protein sequence ID" value="OMJ88112.1"/>
    <property type="molecule type" value="Genomic_DNA"/>
</dbReference>
<dbReference type="AlphaFoldDB" id="A0A1R2CGF7"/>